<comment type="caution">
    <text evidence="14">The sequence shown here is derived from an EMBL/GenBank/DDBJ whole genome shotgun (WGS) entry which is preliminary data.</text>
</comment>
<keyword evidence="4" id="KW-0349">Heme</keyword>
<dbReference type="Proteomes" id="UP000266841">
    <property type="component" value="Unassembled WGS sequence"/>
</dbReference>
<feature type="domain" description="Fatty acid desaturase" evidence="13">
    <location>
        <begin position="160"/>
        <end position="407"/>
    </location>
</feature>
<dbReference type="PANTHER" id="PTHR19353:SF30">
    <property type="entry name" value="DELTA 8-(E)-SPHINGOLIPID DESATURASE"/>
    <property type="match status" value="1"/>
</dbReference>
<feature type="transmembrane region" description="Helical" evidence="12">
    <location>
        <begin position="200"/>
        <end position="218"/>
    </location>
</feature>
<proteinExistence type="inferred from homology"/>
<evidence type="ECO:0000256" key="7">
    <source>
        <dbReference type="ARBA" id="ARBA00022989"/>
    </source>
</evidence>
<keyword evidence="10" id="KW-0443">Lipid metabolism</keyword>
<evidence type="ECO:0000256" key="3">
    <source>
        <dbReference type="ARBA" id="ARBA00009295"/>
    </source>
</evidence>
<dbReference type="EMBL" id="AGNL01017787">
    <property type="protein sequence ID" value="EJK63987.1"/>
    <property type="molecule type" value="Genomic_DNA"/>
</dbReference>
<keyword evidence="15" id="KW-1185">Reference proteome</keyword>
<comment type="similarity">
    <text evidence="3">Belongs to the fatty acid desaturase type 1 family.</text>
</comment>
<keyword evidence="5 12" id="KW-0812">Transmembrane</keyword>
<comment type="pathway">
    <text evidence="2">Lipid metabolism.</text>
</comment>
<dbReference type="PANTHER" id="PTHR19353">
    <property type="entry name" value="FATTY ACID DESATURASE 2"/>
    <property type="match status" value="1"/>
</dbReference>
<evidence type="ECO:0000256" key="1">
    <source>
        <dbReference type="ARBA" id="ARBA00004141"/>
    </source>
</evidence>
<evidence type="ECO:0000256" key="8">
    <source>
        <dbReference type="ARBA" id="ARBA00023002"/>
    </source>
</evidence>
<evidence type="ECO:0000256" key="4">
    <source>
        <dbReference type="ARBA" id="ARBA00022617"/>
    </source>
</evidence>
<dbReference type="GO" id="GO:0016020">
    <property type="term" value="C:membrane"/>
    <property type="evidence" value="ECO:0007669"/>
    <property type="project" value="UniProtKB-SubCell"/>
</dbReference>
<gene>
    <name evidence="14" type="ORF">THAOC_15324</name>
</gene>
<keyword evidence="6" id="KW-0479">Metal-binding</keyword>
<name>K0T0H1_THAOC</name>
<keyword evidence="7 12" id="KW-1133">Transmembrane helix</keyword>
<dbReference type="OMA" id="RWTMIAH"/>
<evidence type="ECO:0000256" key="12">
    <source>
        <dbReference type="SAM" id="Phobius"/>
    </source>
</evidence>
<sequence>KLARGDEWVESFDYDAFTADIKQLGDELEKQQGPADVAHLKKMVMWSNMCALVGFATMGYSVNFLTIFALSTFTFTRWTMVAHHTCHGGYDRVHPNKKRWNRFKFALGGTWSRMCDWFDWSEYSRIEHDLLHRCRSLQAVPSMSLTVHHSSRHPEKKTVMPEAWNVEHNNRHHYCLSEIEDPDLVENNAVDIRNSTIPLVFKYLLVAFNVFTWKWFYYAPNTYKELKLAKWRKEGRKIPDGVVPSDAVTIRALLSSGTPFYSFWEFVSIVVGPYFLIHFFLFPLPYMALGEYLGTGHDMYWTAVKNLFYAEALTNAHAFVAIVTNHAGDDMYRFRDGCRPYSGSFFLRQVLASVDFWTGSDINDFMHGYLNYQIEHHMWPSLSMLSYKKSQPLVKAICKKHGVPYVQENVFIRVKKTVDIMCGTSSMKWFPEEYEKKFLEKDVLAEAAARAGKKSRNTQLLSDKCMQAAE</sequence>
<dbReference type="AlphaFoldDB" id="K0T0H1"/>
<evidence type="ECO:0000313" key="15">
    <source>
        <dbReference type="Proteomes" id="UP000266841"/>
    </source>
</evidence>
<feature type="transmembrane region" description="Helical" evidence="12">
    <location>
        <begin position="261"/>
        <end position="282"/>
    </location>
</feature>
<dbReference type="InterPro" id="IPR005804">
    <property type="entry name" value="FA_desaturase_dom"/>
</dbReference>
<dbReference type="eggNOG" id="ENOG502QS6J">
    <property type="taxonomic scope" value="Eukaryota"/>
</dbReference>
<evidence type="ECO:0000256" key="10">
    <source>
        <dbReference type="ARBA" id="ARBA00023098"/>
    </source>
</evidence>
<evidence type="ECO:0000256" key="11">
    <source>
        <dbReference type="ARBA" id="ARBA00023136"/>
    </source>
</evidence>
<feature type="non-terminal residue" evidence="14">
    <location>
        <position position="1"/>
    </location>
</feature>
<evidence type="ECO:0000259" key="13">
    <source>
        <dbReference type="Pfam" id="PF00487"/>
    </source>
</evidence>
<dbReference type="GO" id="GO:0006629">
    <property type="term" value="P:lipid metabolic process"/>
    <property type="evidence" value="ECO:0007669"/>
    <property type="project" value="UniProtKB-KW"/>
</dbReference>
<feature type="transmembrane region" description="Helical" evidence="12">
    <location>
        <begin position="46"/>
        <end position="70"/>
    </location>
</feature>
<evidence type="ECO:0000313" key="14">
    <source>
        <dbReference type="EMBL" id="EJK63987.1"/>
    </source>
</evidence>
<protein>
    <recommendedName>
        <fullName evidence="13">Fatty acid desaturase domain-containing protein</fullName>
    </recommendedName>
</protein>
<organism evidence="14 15">
    <name type="scientific">Thalassiosira oceanica</name>
    <name type="common">Marine diatom</name>
    <dbReference type="NCBI Taxonomy" id="159749"/>
    <lineage>
        <taxon>Eukaryota</taxon>
        <taxon>Sar</taxon>
        <taxon>Stramenopiles</taxon>
        <taxon>Ochrophyta</taxon>
        <taxon>Bacillariophyta</taxon>
        <taxon>Coscinodiscophyceae</taxon>
        <taxon>Thalassiosirophycidae</taxon>
        <taxon>Thalassiosirales</taxon>
        <taxon>Thalassiosiraceae</taxon>
        <taxon>Thalassiosira</taxon>
    </lineage>
</organism>
<keyword evidence="11 12" id="KW-0472">Membrane</keyword>
<accession>K0T0H1</accession>
<evidence type="ECO:0000256" key="6">
    <source>
        <dbReference type="ARBA" id="ARBA00022723"/>
    </source>
</evidence>
<reference evidence="14 15" key="1">
    <citation type="journal article" date="2012" name="Genome Biol.">
        <title>Genome and low-iron response of an oceanic diatom adapted to chronic iron limitation.</title>
        <authorList>
            <person name="Lommer M."/>
            <person name="Specht M."/>
            <person name="Roy A.S."/>
            <person name="Kraemer L."/>
            <person name="Andreson R."/>
            <person name="Gutowska M.A."/>
            <person name="Wolf J."/>
            <person name="Bergner S.V."/>
            <person name="Schilhabel M.B."/>
            <person name="Klostermeier U.C."/>
            <person name="Beiko R.G."/>
            <person name="Rosenstiel P."/>
            <person name="Hippler M."/>
            <person name="Laroche J."/>
        </authorList>
    </citation>
    <scope>NUCLEOTIDE SEQUENCE [LARGE SCALE GENOMIC DNA]</scope>
    <source>
        <strain evidence="14 15">CCMP1005</strain>
    </source>
</reference>
<keyword evidence="8" id="KW-0560">Oxidoreductase</keyword>
<evidence type="ECO:0000256" key="9">
    <source>
        <dbReference type="ARBA" id="ARBA00023004"/>
    </source>
</evidence>
<dbReference type="Pfam" id="PF00487">
    <property type="entry name" value="FA_desaturase"/>
    <property type="match status" value="1"/>
</dbReference>
<dbReference type="GO" id="GO:0046872">
    <property type="term" value="F:metal ion binding"/>
    <property type="evidence" value="ECO:0007669"/>
    <property type="project" value="UniProtKB-KW"/>
</dbReference>
<dbReference type="GO" id="GO:0016717">
    <property type="term" value="F:oxidoreductase activity, acting on paired donors, with oxidation of a pair of donors resulting in the reduction of molecular oxygen to two molecules of water"/>
    <property type="evidence" value="ECO:0007669"/>
    <property type="project" value="TreeGrafter"/>
</dbReference>
<dbReference type="InterPro" id="IPR012171">
    <property type="entry name" value="Fatty_acid_desaturase"/>
</dbReference>
<evidence type="ECO:0000256" key="5">
    <source>
        <dbReference type="ARBA" id="ARBA00022692"/>
    </source>
</evidence>
<comment type="subcellular location">
    <subcellularLocation>
        <location evidence="1">Membrane</location>
        <topology evidence="1">Multi-pass membrane protein</topology>
    </subcellularLocation>
</comment>
<dbReference type="OrthoDB" id="260091at2759"/>
<keyword evidence="9" id="KW-0408">Iron</keyword>
<evidence type="ECO:0000256" key="2">
    <source>
        <dbReference type="ARBA" id="ARBA00005189"/>
    </source>
</evidence>